<evidence type="ECO:0000256" key="1">
    <source>
        <dbReference type="SAM" id="SignalP"/>
    </source>
</evidence>
<evidence type="ECO:0000313" key="3">
    <source>
        <dbReference type="Proteomes" id="UP000295260"/>
    </source>
</evidence>
<feature type="chain" id="PRO_5020426120" evidence="1">
    <location>
        <begin position="24"/>
        <end position="139"/>
    </location>
</feature>
<proteinExistence type="predicted"/>
<dbReference type="AlphaFoldDB" id="A0A4R6Q6W6"/>
<dbReference type="Pfam" id="PF26622">
    <property type="entry name" value="DUF8199"/>
    <property type="match status" value="1"/>
</dbReference>
<feature type="signal peptide" evidence="1">
    <location>
        <begin position="1"/>
        <end position="23"/>
    </location>
</feature>
<dbReference type="OrthoDB" id="795045at2"/>
<gene>
    <name evidence="2" type="ORF">BC748_2289</name>
</gene>
<dbReference type="InterPro" id="IPR058512">
    <property type="entry name" value="DUF8199"/>
</dbReference>
<name>A0A4R6Q6W6_9FLAO</name>
<reference evidence="2 3" key="1">
    <citation type="submission" date="2019-03" db="EMBL/GenBank/DDBJ databases">
        <title>Genomic Encyclopedia of Archaeal and Bacterial Type Strains, Phase II (KMG-II): from individual species to whole genera.</title>
        <authorList>
            <person name="Goeker M."/>
        </authorList>
    </citation>
    <scope>NUCLEOTIDE SEQUENCE [LARGE SCALE GENOMIC DNA]</scope>
    <source>
        <strain evidence="2 3">DSM 25687</strain>
    </source>
</reference>
<sequence length="139" mass="15906">MILKKQLSVLIAFFVLVSNSGLAFNVHFCEGKIASITSVFSDAEVCAMPIEVEKTCYAKAEPTHEKCCSDKEVNLKNKTEKIIIKTIAFDMDTVFYFNEYKTLQFGFYQDQFQTPIVAYYCDANAPPLYKLHCQFTFYA</sequence>
<dbReference type="EMBL" id="SNXR01000015">
    <property type="protein sequence ID" value="TDP58254.1"/>
    <property type="molecule type" value="Genomic_DNA"/>
</dbReference>
<organism evidence="2 3">
    <name type="scientific">Flavobacterium dankookense</name>
    <dbReference type="NCBI Taxonomy" id="706186"/>
    <lineage>
        <taxon>Bacteria</taxon>
        <taxon>Pseudomonadati</taxon>
        <taxon>Bacteroidota</taxon>
        <taxon>Flavobacteriia</taxon>
        <taxon>Flavobacteriales</taxon>
        <taxon>Flavobacteriaceae</taxon>
        <taxon>Flavobacterium</taxon>
    </lineage>
</organism>
<keyword evidence="1" id="KW-0732">Signal</keyword>
<dbReference type="Proteomes" id="UP000295260">
    <property type="component" value="Unassembled WGS sequence"/>
</dbReference>
<protein>
    <submittedName>
        <fullName evidence="2">Uncharacterized protein</fullName>
    </submittedName>
</protein>
<dbReference type="RefSeq" id="WP_133533528.1">
    <property type="nucleotide sequence ID" value="NZ_SNXR01000015.1"/>
</dbReference>
<comment type="caution">
    <text evidence="2">The sequence shown here is derived from an EMBL/GenBank/DDBJ whole genome shotgun (WGS) entry which is preliminary data.</text>
</comment>
<accession>A0A4R6Q6W6</accession>
<dbReference type="NCBIfam" id="NF047658">
    <property type="entry name" value="HYC_CC_PP"/>
    <property type="match status" value="1"/>
</dbReference>
<evidence type="ECO:0000313" key="2">
    <source>
        <dbReference type="EMBL" id="TDP58254.1"/>
    </source>
</evidence>
<dbReference type="InterPro" id="IPR058060">
    <property type="entry name" value="HYC_CC_PP"/>
</dbReference>
<keyword evidence="3" id="KW-1185">Reference proteome</keyword>